<evidence type="ECO:0000313" key="2">
    <source>
        <dbReference type="EMBL" id="KAF2743322.1"/>
    </source>
</evidence>
<proteinExistence type="predicted"/>
<gene>
    <name evidence="2" type="ORF">M011DRAFT_224620</name>
</gene>
<keyword evidence="1" id="KW-0812">Transmembrane</keyword>
<keyword evidence="1" id="KW-1133">Transmembrane helix</keyword>
<evidence type="ECO:0000256" key="1">
    <source>
        <dbReference type="SAM" id="Phobius"/>
    </source>
</evidence>
<evidence type="ECO:0000313" key="3">
    <source>
        <dbReference type="Proteomes" id="UP000799440"/>
    </source>
</evidence>
<accession>A0A6A6UYH1</accession>
<feature type="transmembrane region" description="Helical" evidence="1">
    <location>
        <begin position="20"/>
        <end position="38"/>
    </location>
</feature>
<organism evidence="2 3">
    <name type="scientific">Sporormia fimetaria CBS 119925</name>
    <dbReference type="NCBI Taxonomy" id="1340428"/>
    <lineage>
        <taxon>Eukaryota</taxon>
        <taxon>Fungi</taxon>
        <taxon>Dikarya</taxon>
        <taxon>Ascomycota</taxon>
        <taxon>Pezizomycotina</taxon>
        <taxon>Dothideomycetes</taxon>
        <taxon>Pleosporomycetidae</taxon>
        <taxon>Pleosporales</taxon>
        <taxon>Sporormiaceae</taxon>
        <taxon>Sporormia</taxon>
    </lineage>
</organism>
<name>A0A6A6UYH1_9PLEO</name>
<keyword evidence="1" id="KW-0472">Membrane</keyword>
<dbReference type="EMBL" id="MU006598">
    <property type="protein sequence ID" value="KAF2743322.1"/>
    <property type="molecule type" value="Genomic_DNA"/>
</dbReference>
<keyword evidence="3" id="KW-1185">Reference proteome</keyword>
<dbReference type="Proteomes" id="UP000799440">
    <property type="component" value="Unassembled WGS sequence"/>
</dbReference>
<dbReference type="AlphaFoldDB" id="A0A6A6UYH1"/>
<protein>
    <submittedName>
        <fullName evidence="2">Uncharacterized protein</fullName>
    </submittedName>
</protein>
<sequence>MESYSHGYKTSRRLKSSGQLLLLLGLRLNLIYFVFLFTNRAPRYICFASADTERGSNTKDVIIHVNLT</sequence>
<reference evidence="2" key="1">
    <citation type="journal article" date="2020" name="Stud. Mycol.">
        <title>101 Dothideomycetes genomes: a test case for predicting lifestyles and emergence of pathogens.</title>
        <authorList>
            <person name="Haridas S."/>
            <person name="Albert R."/>
            <person name="Binder M."/>
            <person name="Bloem J."/>
            <person name="Labutti K."/>
            <person name="Salamov A."/>
            <person name="Andreopoulos B."/>
            <person name="Baker S."/>
            <person name="Barry K."/>
            <person name="Bills G."/>
            <person name="Bluhm B."/>
            <person name="Cannon C."/>
            <person name="Castanera R."/>
            <person name="Culley D."/>
            <person name="Daum C."/>
            <person name="Ezra D."/>
            <person name="Gonzalez J."/>
            <person name="Henrissat B."/>
            <person name="Kuo A."/>
            <person name="Liang C."/>
            <person name="Lipzen A."/>
            <person name="Lutzoni F."/>
            <person name="Magnuson J."/>
            <person name="Mondo S."/>
            <person name="Nolan M."/>
            <person name="Ohm R."/>
            <person name="Pangilinan J."/>
            <person name="Park H.-J."/>
            <person name="Ramirez L."/>
            <person name="Alfaro M."/>
            <person name="Sun H."/>
            <person name="Tritt A."/>
            <person name="Yoshinaga Y."/>
            <person name="Zwiers L.-H."/>
            <person name="Turgeon B."/>
            <person name="Goodwin S."/>
            <person name="Spatafora J."/>
            <person name="Crous P."/>
            <person name="Grigoriev I."/>
        </authorList>
    </citation>
    <scope>NUCLEOTIDE SEQUENCE</scope>
    <source>
        <strain evidence="2">CBS 119925</strain>
    </source>
</reference>